<feature type="region of interest" description="Disordered" evidence="1">
    <location>
        <begin position="37"/>
        <end position="62"/>
    </location>
</feature>
<gene>
    <name evidence="2" type="ORF">TPSB3V08_LOCUS7815</name>
</gene>
<protein>
    <submittedName>
        <fullName evidence="2">Uncharacterized protein</fullName>
    </submittedName>
</protein>
<sequence>MDIELHPKCHTEYDQPITHYEGDEDEVFLGFDNTVEAYAPSPDRSGEDRDISSSPYDMAPDMDVRQKIGHTTKGRGQPRKIRSGYTEGCHIAQIWPACDVRNVIYVWR</sequence>
<evidence type="ECO:0000256" key="1">
    <source>
        <dbReference type="SAM" id="MobiDB-lite"/>
    </source>
</evidence>
<reference evidence="2" key="1">
    <citation type="submission" date="2020-11" db="EMBL/GenBank/DDBJ databases">
        <authorList>
            <person name="Tran Van P."/>
        </authorList>
    </citation>
    <scope>NUCLEOTIDE SEQUENCE</scope>
</reference>
<proteinExistence type="predicted"/>
<dbReference type="EMBL" id="OD005287">
    <property type="protein sequence ID" value="CAD7411316.1"/>
    <property type="molecule type" value="Genomic_DNA"/>
</dbReference>
<evidence type="ECO:0000313" key="2">
    <source>
        <dbReference type="EMBL" id="CAD7411316.1"/>
    </source>
</evidence>
<name>A0A7R9H9M6_TIMPO</name>
<accession>A0A7R9H9M6</accession>
<organism evidence="2">
    <name type="scientific">Timema poppense</name>
    <name type="common">Walking stick</name>
    <dbReference type="NCBI Taxonomy" id="170557"/>
    <lineage>
        <taxon>Eukaryota</taxon>
        <taxon>Metazoa</taxon>
        <taxon>Ecdysozoa</taxon>
        <taxon>Arthropoda</taxon>
        <taxon>Hexapoda</taxon>
        <taxon>Insecta</taxon>
        <taxon>Pterygota</taxon>
        <taxon>Neoptera</taxon>
        <taxon>Polyneoptera</taxon>
        <taxon>Phasmatodea</taxon>
        <taxon>Timematodea</taxon>
        <taxon>Timematoidea</taxon>
        <taxon>Timematidae</taxon>
        <taxon>Timema</taxon>
    </lineage>
</organism>
<dbReference type="AlphaFoldDB" id="A0A7R9H9M6"/>